<reference evidence="3" key="1">
    <citation type="submission" date="2022-11" db="UniProtKB">
        <authorList>
            <consortium name="WormBaseParasite"/>
        </authorList>
    </citation>
    <scope>IDENTIFICATION</scope>
</reference>
<keyword evidence="2" id="KW-1185">Reference proteome</keyword>
<keyword evidence="1" id="KW-0812">Transmembrane</keyword>
<accession>A0A915L4B8</accession>
<dbReference type="AlphaFoldDB" id="A0A915L4B8"/>
<evidence type="ECO:0000256" key="1">
    <source>
        <dbReference type="SAM" id="Phobius"/>
    </source>
</evidence>
<organism evidence="2 3">
    <name type="scientific">Romanomermis culicivorax</name>
    <name type="common">Nematode worm</name>
    <dbReference type="NCBI Taxonomy" id="13658"/>
    <lineage>
        <taxon>Eukaryota</taxon>
        <taxon>Metazoa</taxon>
        <taxon>Ecdysozoa</taxon>
        <taxon>Nematoda</taxon>
        <taxon>Enoplea</taxon>
        <taxon>Dorylaimia</taxon>
        <taxon>Mermithida</taxon>
        <taxon>Mermithoidea</taxon>
        <taxon>Mermithidae</taxon>
        <taxon>Romanomermis</taxon>
    </lineage>
</organism>
<keyword evidence="1" id="KW-0472">Membrane</keyword>
<proteinExistence type="predicted"/>
<evidence type="ECO:0000313" key="3">
    <source>
        <dbReference type="WBParaSite" id="nRc.2.0.1.t45591-RA"/>
    </source>
</evidence>
<evidence type="ECO:0000313" key="2">
    <source>
        <dbReference type="Proteomes" id="UP000887565"/>
    </source>
</evidence>
<feature type="transmembrane region" description="Helical" evidence="1">
    <location>
        <begin position="24"/>
        <end position="46"/>
    </location>
</feature>
<dbReference type="Proteomes" id="UP000887565">
    <property type="component" value="Unplaced"/>
</dbReference>
<keyword evidence="1" id="KW-1133">Transmembrane helix</keyword>
<name>A0A915L4B8_ROMCU</name>
<sequence length="57" mass="6291">MGIEAGIICVRRVTDIYTVLSHTYINYTLSIGDLIIIASLLILAMVKANIKKTPNKN</sequence>
<protein>
    <submittedName>
        <fullName evidence="3">Uncharacterized protein</fullName>
    </submittedName>
</protein>
<dbReference type="WBParaSite" id="nRc.2.0.1.t45591-RA">
    <property type="protein sequence ID" value="nRc.2.0.1.t45591-RA"/>
    <property type="gene ID" value="nRc.2.0.1.g45591"/>
</dbReference>